<proteinExistence type="predicted"/>
<evidence type="ECO:0000313" key="2">
    <source>
        <dbReference type="EMBL" id="EFW03958.1"/>
    </source>
</evidence>
<dbReference type="Gene3D" id="3.40.50.1820">
    <property type="entry name" value="alpha/beta hydrolase"/>
    <property type="match status" value="1"/>
</dbReference>
<evidence type="ECO:0000259" key="1">
    <source>
        <dbReference type="Pfam" id="PF12146"/>
    </source>
</evidence>
<dbReference type="InterPro" id="IPR029058">
    <property type="entry name" value="AB_hydrolase_fold"/>
</dbReference>
<comment type="caution">
    <text evidence="2">The sequence shown here is derived from an EMBL/GenBank/DDBJ whole genome shotgun (WGS) entry which is preliminary data.</text>
</comment>
<dbReference type="EMBL" id="ADKX01000041">
    <property type="protein sequence ID" value="EFW03958.1"/>
    <property type="molecule type" value="Genomic_DNA"/>
</dbReference>
<dbReference type="Pfam" id="PF12146">
    <property type="entry name" value="Hydrolase_4"/>
    <property type="match status" value="1"/>
</dbReference>
<protein>
    <recommendedName>
        <fullName evidence="1">Serine aminopeptidase S33 domain-containing protein</fullName>
    </recommendedName>
</protein>
<dbReference type="RefSeq" id="WP_008789837.1">
    <property type="nucleotide sequence ID" value="NZ_AKCB01000001.1"/>
</dbReference>
<accession>E7GDA7</accession>
<feature type="domain" description="Serine aminopeptidase S33" evidence="1">
    <location>
        <begin position="37"/>
        <end position="105"/>
    </location>
</feature>
<dbReference type="AlphaFoldDB" id="E7GDA7"/>
<dbReference type="InterPro" id="IPR022742">
    <property type="entry name" value="Hydrolase_4"/>
</dbReference>
<name>E7GDA7_9FIRM</name>
<dbReference type="eggNOG" id="ENOG502ZEMX">
    <property type="taxonomic scope" value="Bacteria"/>
</dbReference>
<gene>
    <name evidence="2" type="ORF">HMPREF9488_02750</name>
</gene>
<sequence>MRLMMLYGVNCTKDVWNHIVPYFKNFEIDYVEYPHEITSTAKKVDDITEWVYKNYNQHHYDAIIGHSLGGIIAMQLITKYKMKVDKLIYLDTNLKPANKFYRNLMTQKNMEKYGVSILQILNKERRFYTDELLESIQVDFDYTNLVNEIPQNIYAIYGDRGMPEYPNKIQDLNLSPQTLSNLNLVFIHNSCHMIMVENPKQLSEVIKKILEAK</sequence>
<dbReference type="SUPFAM" id="SSF53474">
    <property type="entry name" value="alpha/beta-Hydrolases"/>
    <property type="match status" value="1"/>
</dbReference>
<reference evidence="2 3" key="1">
    <citation type="submission" date="2010-12" db="EMBL/GenBank/DDBJ databases">
        <title>The Genome Sequence of Coprobacillus sp. strain 29_1.</title>
        <authorList>
            <consortium name="The Broad Institute Genome Sequencing Platform"/>
            <person name="Earl A."/>
            <person name="Ward D."/>
            <person name="Feldgarden M."/>
            <person name="Gevers D."/>
            <person name="Daigneault M."/>
            <person name="Sibley C.D."/>
            <person name="White A."/>
            <person name="Strauss J."/>
            <person name="Allen-Vercoe E."/>
            <person name="Young S.K."/>
            <person name="Zeng Q."/>
            <person name="Gargeya S."/>
            <person name="Fitzgerald M."/>
            <person name="Haas B."/>
            <person name="Abouelleil A."/>
            <person name="Alvarado L."/>
            <person name="Arachchi H.M."/>
            <person name="Berlin A."/>
            <person name="Brown A."/>
            <person name="Chapman S.B."/>
            <person name="Chen Z."/>
            <person name="Dunbar C."/>
            <person name="Freedman E."/>
            <person name="Gearin G."/>
            <person name="Gellesch M."/>
            <person name="Goldberg J."/>
            <person name="Griggs A."/>
            <person name="Gujja S."/>
            <person name="Heilman E."/>
            <person name="Heiman D."/>
            <person name="Howarth C."/>
            <person name="Larson L."/>
            <person name="Lui A."/>
            <person name="MacDonald P.J.P."/>
            <person name="Mehta T."/>
            <person name="Montmayeur A."/>
            <person name="Murphy C."/>
            <person name="Neiman D."/>
            <person name="Pearson M."/>
            <person name="Priest M."/>
            <person name="Roberts A."/>
            <person name="Saif S."/>
            <person name="Shea T."/>
            <person name="Shenoy N."/>
            <person name="Sisk P."/>
            <person name="Stolte C."/>
            <person name="Sykes S."/>
            <person name="White J."/>
            <person name="Yandava C."/>
            <person name="Nusbaum C."/>
            <person name="Birren B."/>
        </authorList>
    </citation>
    <scope>NUCLEOTIDE SEQUENCE [LARGE SCALE GENOMIC DNA]</scope>
    <source>
        <strain evidence="2 3">29_1</strain>
    </source>
</reference>
<organism evidence="2 3">
    <name type="scientific">Coprobacillus cateniformis</name>
    <dbReference type="NCBI Taxonomy" id="100884"/>
    <lineage>
        <taxon>Bacteria</taxon>
        <taxon>Bacillati</taxon>
        <taxon>Bacillota</taxon>
        <taxon>Erysipelotrichia</taxon>
        <taxon>Erysipelotrichales</taxon>
        <taxon>Coprobacillaceae</taxon>
        <taxon>Coprobacillus</taxon>
    </lineage>
</organism>
<dbReference type="HOGENOM" id="CLU_1270681_0_0_9"/>
<dbReference type="Proteomes" id="UP000003157">
    <property type="component" value="Unassembled WGS sequence"/>
</dbReference>
<keyword evidence="3" id="KW-1185">Reference proteome</keyword>
<evidence type="ECO:0000313" key="3">
    <source>
        <dbReference type="Proteomes" id="UP000003157"/>
    </source>
</evidence>
<dbReference type="OrthoDB" id="9775557at2"/>
<dbReference type="GeneID" id="78228316"/>